<dbReference type="RefSeq" id="WP_194663755.1">
    <property type="nucleotide sequence ID" value="NZ_RDPI01000016.1"/>
</dbReference>
<sequence length="70" mass="8411">MKYFLAVLVLASYLFFAPNYFAEVMMQVYQLEDMTIRIVKFLVMLSGVFAFAAMTPTEWFKSAKWFRWFK</sequence>
<keyword evidence="4" id="KW-1185">Reference proteome</keyword>
<proteinExistence type="predicted"/>
<name>A0AAW4BQ68_VIBAN</name>
<keyword evidence="1" id="KW-0472">Membrane</keyword>
<dbReference type="Proteomes" id="UP000786185">
    <property type="component" value="Unassembled WGS sequence"/>
</dbReference>
<feature type="transmembrane region" description="Helical" evidence="1">
    <location>
        <begin position="37"/>
        <end position="60"/>
    </location>
</feature>
<comment type="caution">
    <text evidence="3">The sequence shown here is derived from an EMBL/GenBank/DDBJ whole genome shotgun (WGS) entry which is preliminary data.</text>
</comment>
<reference evidence="3 4" key="1">
    <citation type="journal article" date="2021" name="PeerJ">
        <title>Analysis of 44 Vibrio anguillarum genomes reveals high genetic diversity.</title>
        <authorList>
            <person name="Hansen M.J."/>
            <person name="Dalsgaard I."/>
        </authorList>
    </citation>
    <scope>NUCLEOTIDE SEQUENCE</scope>
    <source>
        <strain evidence="2 4">040915-1/1B</strain>
        <strain evidence="3">850617-1/1</strain>
    </source>
</reference>
<keyword evidence="1" id="KW-1133">Transmembrane helix</keyword>
<accession>A0AAW4BQ68</accession>
<evidence type="ECO:0000313" key="3">
    <source>
        <dbReference type="EMBL" id="MBF4437113.1"/>
    </source>
</evidence>
<dbReference type="Proteomes" id="UP000726136">
    <property type="component" value="Unassembled WGS sequence"/>
</dbReference>
<evidence type="ECO:0000256" key="1">
    <source>
        <dbReference type="SAM" id="Phobius"/>
    </source>
</evidence>
<dbReference type="AlphaFoldDB" id="A0AAW4BQ68"/>
<dbReference type="EMBL" id="RDPI01000016">
    <property type="protein sequence ID" value="MBF4374151.1"/>
    <property type="molecule type" value="Genomic_DNA"/>
</dbReference>
<organism evidence="3 5">
    <name type="scientific">Vibrio anguillarum</name>
    <name type="common">Listonella anguillarum</name>
    <dbReference type="NCBI Taxonomy" id="55601"/>
    <lineage>
        <taxon>Bacteria</taxon>
        <taxon>Pseudomonadati</taxon>
        <taxon>Pseudomonadota</taxon>
        <taxon>Gammaproteobacteria</taxon>
        <taxon>Vibrionales</taxon>
        <taxon>Vibrionaceae</taxon>
        <taxon>Vibrio</taxon>
    </lineage>
</organism>
<evidence type="ECO:0000313" key="5">
    <source>
        <dbReference type="Proteomes" id="UP000786185"/>
    </source>
</evidence>
<keyword evidence="1" id="KW-0812">Transmembrane</keyword>
<protein>
    <submittedName>
        <fullName evidence="3">Uncharacterized protein</fullName>
    </submittedName>
</protein>
<evidence type="ECO:0000313" key="4">
    <source>
        <dbReference type="Proteomes" id="UP000726136"/>
    </source>
</evidence>
<dbReference type="EMBL" id="SCLC01000641">
    <property type="protein sequence ID" value="MBF4437113.1"/>
    <property type="molecule type" value="Genomic_DNA"/>
</dbReference>
<gene>
    <name evidence="2" type="ORF">EAY46_13835</name>
    <name evidence="3" type="ORF">ERJ77_22020</name>
</gene>
<evidence type="ECO:0000313" key="2">
    <source>
        <dbReference type="EMBL" id="MBF4374151.1"/>
    </source>
</evidence>